<keyword evidence="3" id="KW-1185">Reference proteome</keyword>
<comment type="caution">
    <text evidence="2">The sequence shown here is derived from an EMBL/GenBank/DDBJ whole genome shotgun (WGS) entry which is preliminary data.</text>
</comment>
<reference evidence="2 3" key="1">
    <citation type="submission" date="2012-02" db="EMBL/GenBank/DDBJ databases">
        <title>Whole genome shotgun sequence of Gordonia sputi NBRC 100414.</title>
        <authorList>
            <person name="Yoshida I."/>
            <person name="Hosoyama A."/>
            <person name="Tsuchikane K."/>
            <person name="Katsumata H."/>
            <person name="Yamazaki S."/>
            <person name="Fujita N."/>
        </authorList>
    </citation>
    <scope>NUCLEOTIDE SEQUENCE [LARGE SCALE GENOMIC DNA]</scope>
    <source>
        <strain evidence="2 3">NBRC 100414</strain>
    </source>
</reference>
<proteinExistence type="predicted"/>
<dbReference type="EMBL" id="BAFC01000072">
    <property type="protein sequence ID" value="GAB39600.1"/>
    <property type="molecule type" value="Genomic_DNA"/>
</dbReference>
<evidence type="ECO:0000259" key="1">
    <source>
        <dbReference type="Pfam" id="PF05257"/>
    </source>
</evidence>
<evidence type="ECO:0000313" key="2">
    <source>
        <dbReference type="EMBL" id="GAB39600.1"/>
    </source>
</evidence>
<name>H5U1J2_9ACTN</name>
<dbReference type="eggNOG" id="COG4322">
    <property type="taxonomic scope" value="Bacteria"/>
</dbReference>
<sequence>MVVVVIAAGAVVVVVIAAGAVVGLRAASGDDDPLSRADAKVGVGSSRQAFPAVDTSGADPVRARIVDVVHSEYDRNAAGTTYSEGVDESWCADFVSTVMRKAGVPFDNPNSGSWRIPGVATLTDYLHASGRWRPASRVPAAGDIVLYDKPSHFRQHTNIVVARDGNVVTTVGGAEAQGITVDHFDLRTVEGVQGYGVP</sequence>
<dbReference type="AlphaFoldDB" id="H5U1J2"/>
<evidence type="ECO:0000313" key="3">
    <source>
        <dbReference type="Proteomes" id="UP000005845"/>
    </source>
</evidence>
<organism evidence="2 3">
    <name type="scientific">Gordonia sputi NBRC 100414</name>
    <dbReference type="NCBI Taxonomy" id="1089453"/>
    <lineage>
        <taxon>Bacteria</taxon>
        <taxon>Bacillati</taxon>
        <taxon>Actinomycetota</taxon>
        <taxon>Actinomycetes</taxon>
        <taxon>Mycobacteriales</taxon>
        <taxon>Gordoniaceae</taxon>
        <taxon>Gordonia</taxon>
    </lineage>
</organism>
<dbReference type="Proteomes" id="UP000005845">
    <property type="component" value="Unassembled WGS sequence"/>
</dbReference>
<feature type="domain" description="Peptidase C51" evidence="1">
    <location>
        <begin position="87"/>
        <end position="171"/>
    </location>
</feature>
<dbReference type="Pfam" id="PF05257">
    <property type="entry name" value="CHAP"/>
    <property type="match status" value="1"/>
</dbReference>
<protein>
    <recommendedName>
        <fullName evidence="1">Peptidase C51 domain-containing protein</fullName>
    </recommendedName>
</protein>
<gene>
    <name evidence="2" type="ORF">GOSPT_072_00530</name>
</gene>
<dbReference type="InterPro" id="IPR007921">
    <property type="entry name" value="CHAP_dom"/>
</dbReference>
<accession>H5U1J2</accession>